<feature type="non-terminal residue" evidence="1">
    <location>
        <position position="64"/>
    </location>
</feature>
<name>A0A0M8NWA0_9EURO</name>
<evidence type="ECO:0000313" key="2">
    <source>
        <dbReference type="Proteomes" id="UP000037696"/>
    </source>
</evidence>
<proteinExistence type="predicted"/>
<keyword evidence="2" id="KW-1185">Reference proteome</keyword>
<reference evidence="1 2" key="1">
    <citation type="submission" date="2015-08" db="EMBL/GenBank/DDBJ databases">
        <title>Genome sequencing of Penicillium nordicum.</title>
        <authorList>
            <person name="Nguyen H.D."/>
            <person name="Seifert K.A."/>
        </authorList>
    </citation>
    <scope>NUCLEOTIDE SEQUENCE [LARGE SCALE GENOMIC DNA]</scope>
    <source>
        <strain evidence="1 2">DAOMC 185683</strain>
    </source>
</reference>
<comment type="caution">
    <text evidence="1">The sequence shown here is derived from an EMBL/GenBank/DDBJ whole genome shotgun (WGS) entry which is preliminary data.</text>
</comment>
<dbReference type="AlphaFoldDB" id="A0A0M8NWA0"/>
<organism evidence="1 2">
    <name type="scientific">Penicillium nordicum</name>
    <dbReference type="NCBI Taxonomy" id="229535"/>
    <lineage>
        <taxon>Eukaryota</taxon>
        <taxon>Fungi</taxon>
        <taxon>Dikarya</taxon>
        <taxon>Ascomycota</taxon>
        <taxon>Pezizomycotina</taxon>
        <taxon>Eurotiomycetes</taxon>
        <taxon>Eurotiomycetidae</taxon>
        <taxon>Eurotiales</taxon>
        <taxon>Aspergillaceae</taxon>
        <taxon>Penicillium</taxon>
    </lineage>
</organism>
<dbReference type="EMBL" id="LHQQ01000561">
    <property type="protein sequence ID" value="KOS36234.1"/>
    <property type="molecule type" value="Genomic_DNA"/>
</dbReference>
<protein>
    <submittedName>
        <fullName evidence="1">Uncharacterized protein</fullName>
    </submittedName>
</protein>
<sequence length="64" mass="7266">MPLLNHMIWIGLIVRVNRALALLIIHLLKYGPTTDNAIYHYKLSQCIINSAKARLTLTISPIQI</sequence>
<gene>
    <name evidence="1" type="ORF">ACN38_g13042</name>
</gene>
<dbReference type="Proteomes" id="UP000037696">
    <property type="component" value="Unassembled WGS sequence"/>
</dbReference>
<evidence type="ECO:0000313" key="1">
    <source>
        <dbReference type="EMBL" id="KOS36234.1"/>
    </source>
</evidence>
<accession>A0A0M8NWA0</accession>